<accession>A0ACC1JE94</accession>
<comment type="caution">
    <text evidence="1">The sequence shown here is derived from an EMBL/GenBank/DDBJ whole genome shotgun (WGS) entry which is preliminary data.</text>
</comment>
<protein>
    <submittedName>
        <fullName evidence="1">Uncharacterized protein</fullName>
    </submittedName>
</protein>
<sequence length="111" mass="12218">MTAPIAIPSSSSVRSMQSSTIIVRYSMPQSVPAPQNYNSHIITPSVRSAGIGGYKNVYTKSQIGGPIHERRDSGMGKLCMPFRSPKSERRFSLKRVMSFSKLRRASAPESN</sequence>
<name>A0ACC1JE94_9FUNG</name>
<organism evidence="1 2">
    <name type="scientific">Linderina macrospora</name>
    <dbReference type="NCBI Taxonomy" id="4868"/>
    <lineage>
        <taxon>Eukaryota</taxon>
        <taxon>Fungi</taxon>
        <taxon>Fungi incertae sedis</taxon>
        <taxon>Zoopagomycota</taxon>
        <taxon>Kickxellomycotina</taxon>
        <taxon>Kickxellomycetes</taxon>
        <taxon>Kickxellales</taxon>
        <taxon>Kickxellaceae</taxon>
        <taxon>Linderina</taxon>
    </lineage>
</organism>
<evidence type="ECO:0000313" key="1">
    <source>
        <dbReference type="EMBL" id="KAJ1948798.1"/>
    </source>
</evidence>
<evidence type="ECO:0000313" key="2">
    <source>
        <dbReference type="Proteomes" id="UP001150603"/>
    </source>
</evidence>
<dbReference type="EMBL" id="JANBPW010000625">
    <property type="protein sequence ID" value="KAJ1948798.1"/>
    <property type="molecule type" value="Genomic_DNA"/>
</dbReference>
<reference evidence="1" key="1">
    <citation type="submission" date="2022-07" db="EMBL/GenBank/DDBJ databases">
        <title>Phylogenomic reconstructions and comparative analyses of Kickxellomycotina fungi.</title>
        <authorList>
            <person name="Reynolds N.K."/>
            <person name="Stajich J.E."/>
            <person name="Barry K."/>
            <person name="Grigoriev I.V."/>
            <person name="Crous P."/>
            <person name="Smith M.E."/>
        </authorList>
    </citation>
    <scope>NUCLEOTIDE SEQUENCE</scope>
    <source>
        <strain evidence="1">NRRL 5244</strain>
    </source>
</reference>
<proteinExistence type="predicted"/>
<keyword evidence="2" id="KW-1185">Reference proteome</keyword>
<dbReference type="Proteomes" id="UP001150603">
    <property type="component" value="Unassembled WGS sequence"/>
</dbReference>
<gene>
    <name evidence="1" type="ORF">FBU59_001429</name>
</gene>